<dbReference type="EMBL" id="LJFS01000098">
    <property type="protein sequence ID" value="KPG18614.1"/>
    <property type="molecule type" value="Genomic_DNA"/>
</dbReference>
<dbReference type="GeneID" id="45766128"/>
<evidence type="ECO:0000313" key="6">
    <source>
        <dbReference type="Proteomes" id="UP000037962"/>
    </source>
</evidence>
<evidence type="ECO:0000256" key="1">
    <source>
        <dbReference type="SAM" id="MobiDB-lite"/>
    </source>
</evidence>
<dbReference type="KEGG" id="miz:BAB75_01905"/>
<dbReference type="AlphaFoldDB" id="A0A7V8RTW9"/>
<dbReference type="EMBL" id="LJFO01000040">
    <property type="protein sequence ID" value="KPG02267.1"/>
    <property type="molecule type" value="Genomic_DNA"/>
</dbReference>
<reference evidence="5 6" key="1">
    <citation type="submission" date="2015-09" db="EMBL/GenBank/DDBJ databases">
        <title>Genome Sequences of Mycobacterium immunogenum Isolates, Recuperated from a Chloraminated Drinking Water Distribution System Simulator Subjected to Episodes of Nitrification.</title>
        <authorList>
            <person name="Gomez-Alvarez V."/>
            <person name="Revetta R.P."/>
        </authorList>
    </citation>
    <scope>NUCLEOTIDE SEQUENCE [LARGE SCALE GENOMIC DNA]</scope>
    <source>
        <strain evidence="3 5">H008</strain>
        <strain evidence="4 6">H076</strain>
    </source>
</reference>
<keyword evidence="2" id="KW-1133">Transmembrane helix</keyword>
<evidence type="ECO:0000313" key="3">
    <source>
        <dbReference type="EMBL" id="KPG02267.1"/>
    </source>
</evidence>
<evidence type="ECO:0000256" key="2">
    <source>
        <dbReference type="SAM" id="Phobius"/>
    </source>
</evidence>
<proteinExistence type="predicted"/>
<sequence length="136" mass="14718">MSTDEEMMWKVMNQRSDDLADRWYKPAGIGLLVGIIGTAIAVSNHPTPTWAVAVAAVGGLVCLGSFAIPMSTVYKEGNRLEQHVNSMADYPEDFDDDEDFDEDEDYPHAVEPVSAPAQPAPPAGGSLLSSLRQQPQ</sequence>
<organism evidence="3 5">
    <name type="scientific">Mycobacteroides immunogenum</name>
    <dbReference type="NCBI Taxonomy" id="83262"/>
    <lineage>
        <taxon>Bacteria</taxon>
        <taxon>Bacillati</taxon>
        <taxon>Actinomycetota</taxon>
        <taxon>Actinomycetes</taxon>
        <taxon>Mycobacteriales</taxon>
        <taxon>Mycobacteriaceae</taxon>
        <taxon>Mycobacteroides</taxon>
    </lineage>
</organism>
<keyword evidence="6" id="KW-1185">Reference proteome</keyword>
<dbReference type="Proteomes" id="UP000037962">
    <property type="component" value="Unassembled WGS sequence"/>
</dbReference>
<feature type="transmembrane region" description="Helical" evidence="2">
    <location>
        <begin position="23"/>
        <end position="43"/>
    </location>
</feature>
<gene>
    <name evidence="3" type="ORF">AN908_28230</name>
    <name evidence="4" type="ORF">AN912_30480</name>
</gene>
<comment type="caution">
    <text evidence="3">The sequence shown here is derived from an EMBL/GenBank/DDBJ whole genome shotgun (WGS) entry which is preliminary data.</text>
</comment>
<feature type="compositionally biased region" description="Acidic residues" evidence="1">
    <location>
        <begin position="90"/>
        <end position="105"/>
    </location>
</feature>
<feature type="compositionally biased region" description="Polar residues" evidence="1">
    <location>
        <begin position="127"/>
        <end position="136"/>
    </location>
</feature>
<protein>
    <submittedName>
        <fullName evidence="3">Uncharacterized protein</fullName>
    </submittedName>
</protein>
<feature type="transmembrane region" description="Helical" evidence="2">
    <location>
        <begin position="49"/>
        <end position="70"/>
    </location>
</feature>
<dbReference type="RefSeq" id="WP_043080593.1">
    <property type="nucleotide sequence ID" value="NZ_CP011530.1"/>
</dbReference>
<keyword evidence="2" id="KW-0812">Transmembrane</keyword>
<evidence type="ECO:0000313" key="5">
    <source>
        <dbReference type="Proteomes" id="UP000037843"/>
    </source>
</evidence>
<evidence type="ECO:0000313" key="4">
    <source>
        <dbReference type="EMBL" id="KPG18614.1"/>
    </source>
</evidence>
<feature type="region of interest" description="Disordered" evidence="1">
    <location>
        <begin position="85"/>
        <end position="136"/>
    </location>
</feature>
<name>A0A7V8RTW9_9MYCO</name>
<accession>A0A7V8RTW9</accession>
<dbReference type="Proteomes" id="UP000037843">
    <property type="component" value="Unassembled WGS sequence"/>
</dbReference>
<keyword evidence="2" id="KW-0472">Membrane</keyword>